<comment type="function">
    <text evidence="1">Component of the mitochondrial ribosome (mitoribosome), a dedicated translation machinery responsible for the synthesis of mitochondrial genome-encoded proteins, including at least some of the essential transmembrane subunits of the mitochondrial respiratory chain. The mitoribosomes are attached to the mitochondrial inner membrane and translation products are cotranslationally integrated into the membrane.</text>
</comment>
<dbReference type="EMBL" id="KZ819603">
    <property type="protein sequence ID" value="PWN35577.1"/>
    <property type="molecule type" value="Genomic_DNA"/>
</dbReference>
<dbReference type="OrthoDB" id="275227at2759"/>
<name>A0A316VD30_9BASI</name>
<dbReference type="SUPFAM" id="SSF46609">
    <property type="entry name" value="Fe,Mn superoxide dismutase (SOD), N-terminal domain"/>
    <property type="match status" value="1"/>
</dbReference>
<evidence type="ECO:0000313" key="4">
    <source>
        <dbReference type="EMBL" id="PWN35577.1"/>
    </source>
</evidence>
<gene>
    <name evidence="4" type="ORF">FA14DRAFT_160660</name>
</gene>
<dbReference type="InterPro" id="IPR036314">
    <property type="entry name" value="SOD_C_sf"/>
</dbReference>
<keyword evidence="5" id="KW-1185">Reference proteome</keyword>
<sequence length="333" mass="36562">MAASIPSSSRSLLAQCIHPLRSSSSSSLRRVSATRFVQQSRRQLHSLPSLPANLKEGDGCEPLFSSQTVRLLWDDWHAGLLNKLNDEVRGTPWENSSIVETVIGTAQDPSQIQAFNYASMALNNSFFLNGLRSKQLPQGTRHWADSPPGSPPRAISSAIERSFDSLPAFKLAFSSAAYGMSGSGYVWLVQDRHQNMGIVPTFGAGTVLVQNRVQRFEESNPALFATSNTVASSTNNSTNGAQVVKDSEFNGDSGSTAGSSPTSPRRLFLPSSAPSDIEGLGEELFPLLCVSVHERDWLPDYGMWGKEEYLMRFWECVNWNRVNELHNSYNSVA</sequence>
<feature type="compositionally biased region" description="Low complexity" evidence="2">
    <location>
        <begin position="230"/>
        <end position="239"/>
    </location>
</feature>
<dbReference type="AlphaFoldDB" id="A0A316VD30"/>
<dbReference type="InterPro" id="IPR019832">
    <property type="entry name" value="Mn/Fe_SOD_C"/>
</dbReference>
<dbReference type="GO" id="GO:0004784">
    <property type="term" value="F:superoxide dismutase activity"/>
    <property type="evidence" value="ECO:0007669"/>
    <property type="project" value="InterPro"/>
</dbReference>
<organism evidence="4 5">
    <name type="scientific">Meira miltonrushii</name>
    <dbReference type="NCBI Taxonomy" id="1280837"/>
    <lineage>
        <taxon>Eukaryota</taxon>
        <taxon>Fungi</taxon>
        <taxon>Dikarya</taxon>
        <taxon>Basidiomycota</taxon>
        <taxon>Ustilaginomycotina</taxon>
        <taxon>Exobasidiomycetes</taxon>
        <taxon>Exobasidiales</taxon>
        <taxon>Brachybasidiaceae</taxon>
        <taxon>Meira</taxon>
    </lineage>
</organism>
<feature type="region of interest" description="Disordered" evidence="2">
    <location>
        <begin position="230"/>
        <end position="268"/>
    </location>
</feature>
<dbReference type="Gene3D" id="3.55.40.20">
    <property type="entry name" value="Iron/manganese superoxide dismutase, C-terminal domain"/>
    <property type="match status" value="1"/>
</dbReference>
<feature type="domain" description="Manganese/iron superoxide dismutase C-terminal" evidence="3">
    <location>
        <begin position="283"/>
        <end position="324"/>
    </location>
</feature>
<dbReference type="GO" id="GO:0046872">
    <property type="term" value="F:metal ion binding"/>
    <property type="evidence" value="ECO:0007669"/>
    <property type="project" value="InterPro"/>
</dbReference>
<dbReference type="GeneID" id="37020552"/>
<feature type="domain" description="Manganese/iron superoxide dismutase C-terminal" evidence="3">
    <location>
        <begin position="153"/>
        <end position="210"/>
    </location>
</feature>
<evidence type="ECO:0000256" key="1">
    <source>
        <dbReference type="ARBA" id="ARBA00037226"/>
    </source>
</evidence>
<dbReference type="Proteomes" id="UP000245771">
    <property type="component" value="Unassembled WGS sequence"/>
</dbReference>
<evidence type="ECO:0000256" key="2">
    <source>
        <dbReference type="SAM" id="MobiDB-lite"/>
    </source>
</evidence>
<dbReference type="PANTHER" id="PTHR43595">
    <property type="entry name" value="37S RIBOSOMAL PROTEIN S26, MITOCHONDRIAL"/>
    <property type="match status" value="1"/>
</dbReference>
<dbReference type="STRING" id="1280837.A0A316VD30"/>
<evidence type="ECO:0000313" key="5">
    <source>
        <dbReference type="Proteomes" id="UP000245771"/>
    </source>
</evidence>
<dbReference type="PANTHER" id="PTHR43595:SF2">
    <property type="entry name" value="SMALL RIBOSOMAL SUBUNIT PROTEIN MS42"/>
    <property type="match status" value="1"/>
</dbReference>
<feature type="compositionally biased region" description="Low complexity" evidence="2">
    <location>
        <begin position="253"/>
        <end position="266"/>
    </location>
</feature>
<dbReference type="RefSeq" id="XP_025355879.1">
    <property type="nucleotide sequence ID" value="XM_025498771.1"/>
</dbReference>
<dbReference type="InterPro" id="IPR036324">
    <property type="entry name" value="Mn/Fe_SOD_N_sf"/>
</dbReference>
<dbReference type="GO" id="GO:0005737">
    <property type="term" value="C:cytoplasm"/>
    <property type="evidence" value="ECO:0007669"/>
    <property type="project" value="TreeGrafter"/>
</dbReference>
<dbReference type="Pfam" id="PF02777">
    <property type="entry name" value="Sod_Fe_C"/>
    <property type="match status" value="2"/>
</dbReference>
<dbReference type="InParanoid" id="A0A316VD30"/>
<protein>
    <submittedName>
        <fullName evidence="4">Manganese and iron superoxide dismutase</fullName>
    </submittedName>
</protein>
<reference evidence="4 5" key="1">
    <citation type="journal article" date="2018" name="Mol. Biol. Evol.">
        <title>Broad Genomic Sampling Reveals a Smut Pathogenic Ancestry of the Fungal Clade Ustilaginomycotina.</title>
        <authorList>
            <person name="Kijpornyongpan T."/>
            <person name="Mondo S.J."/>
            <person name="Barry K."/>
            <person name="Sandor L."/>
            <person name="Lee J."/>
            <person name="Lipzen A."/>
            <person name="Pangilinan J."/>
            <person name="LaButti K."/>
            <person name="Hainaut M."/>
            <person name="Henrissat B."/>
            <person name="Grigoriev I.V."/>
            <person name="Spatafora J.W."/>
            <person name="Aime M.C."/>
        </authorList>
    </citation>
    <scope>NUCLEOTIDE SEQUENCE [LARGE SCALE GENOMIC DNA]</scope>
    <source>
        <strain evidence="4 5">MCA 3882</strain>
    </source>
</reference>
<dbReference type="FunCoup" id="A0A316VD30">
    <property type="interactions" value="27"/>
</dbReference>
<evidence type="ECO:0000259" key="3">
    <source>
        <dbReference type="Pfam" id="PF02777"/>
    </source>
</evidence>
<accession>A0A316VD30</accession>
<proteinExistence type="predicted"/>
<dbReference type="SUPFAM" id="SSF54719">
    <property type="entry name" value="Fe,Mn superoxide dismutase (SOD), C-terminal domain"/>
    <property type="match status" value="1"/>
</dbReference>